<reference evidence="1" key="1">
    <citation type="submission" date="2020-03" db="EMBL/GenBank/DDBJ databases">
        <title>The deep terrestrial virosphere.</title>
        <authorList>
            <person name="Holmfeldt K."/>
            <person name="Nilsson E."/>
            <person name="Simone D."/>
            <person name="Lopez-Fernandez M."/>
            <person name="Wu X."/>
            <person name="de Brujin I."/>
            <person name="Lundin D."/>
            <person name="Andersson A."/>
            <person name="Bertilsson S."/>
            <person name="Dopson M."/>
        </authorList>
    </citation>
    <scope>NUCLEOTIDE SEQUENCE</scope>
    <source>
        <strain evidence="1">MM415B03900</strain>
    </source>
</reference>
<evidence type="ECO:0000313" key="1">
    <source>
        <dbReference type="EMBL" id="QJA94309.1"/>
    </source>
</evidence>
<accession>A0A6M3LIU4</accession>
<dbReference type="AlphaFoldDB" id="A0A6M3LIU4"/>
<name>A0A6M3LIU4_9ZZZZ</name>
<protein>
    <submittedName>
        <fullName evidence="1">Uncharacterized protein</fullName>
    </submittedName>
</protein>
<gene>
    <name evidence="1" type="ORF">MM415B03900_0003</name>
</gene>
<organism evidence="1">
    <name type="scientific">viral metagenome</name>
    <dbReference type="NCBI Taxonomy" id="1070528"/>
    <lineage>
        <taxon>unclassified sequences</taxon>
        <taxon>metagenomes</taxon>
        <taxon>organismal metagenomes</taxon>
    </lineage>
</organism>
<sequence>MDEQQIKLNPANTALACGECGREFESEWESTKRIVELQAYNTRLKQNEARLRVEREEWREQAHRVGVSRDRLIAYLKELNEISRELAWKVAKLRTKHREAISTVSEEAFTQAVADQDKRCSADWSKPLHEVEDDTCTECGKVEDGWGHCGCHGCYTPIPWRDELVDTCPMCGAEFLRYHGRQVHRRQACPVCKLCLTCHSYNGVTVYGCTSSHK</sequence>
<dbReference type="EMBL" id="MT143221">
    <property type="protein sequence ID" value="QJA94309.1"/>
    <property type="molecule type" value="Genomic_DNA"/>
</dbReference>
<proteinExistence type="predicted"/>